<dbReference type="Pfam" id="PF00857">
    <property type="entry name" value="Isochorismatase"/>
    <property type="match status" value="1"/>
</dbReference>
<protein>
    <submittedName>
        <fullName evidence="3">Nicotinamidase-related amidase</fullName>
    </submittedName>
</protein>
<dbReference type="CDD" id="cd01014">
    <property type="entry name" value="nicotinamidase_related"/>
    <property type="match status" value="1"/>
</dbReference>
<dbReference type="InterPro" id="IPR000868">
    <property type="entry name" value="Isochorismatase-like_dom"/>
</dbReference>
<dbReference type="OrthoDB" id="9807387at2"/>
<dbReference type="PANTHER" id="PTHR43540:SF1">
    <property type="entry name" value="ISOCHORISMATASE HYDROLASE"/>
    <property type="match status" value="1"/>
</dbReference>
<dbReference type="PANTHER" id="PTHR43540">
    <property type="entry name" value="PEROXYUREIDOACRYLATE/UREIDOACRYLATE AMIDOHYDROLASE-RELATED"/>
    <property type="match status" value="1"/>
</dbReference>
<dbReference type="GO" id="GO:0016787">
    <property type="term" value="F:hydrolase activity"/>
    <property type="evidence" value="ECO:0007669"/>
    <property type="project" value="UniProtKB-KW"/>
</dbReference>
<dbReference type="EMBL" id="SMFQ01000003">
    <property type="protein sequence ID" value="TCJ87676.1"/>
    <property type="molecule type" value="Genomic_DNA"/>
</dbReference>
<accession>A0A4R1F0F0</accession>
<dbReference type="InterPro" id="IPR036380">
    <property type="entry name" value="Isochorismatase-like_sf"/>
</dbReference>
<sequence>MNNTHSTHKNQPLLLLIDLQKAIDHPDWGERNNLDAEENIATLLAHWRNNDLPIIHIKHTSVEPDSHYRPHQEGHDFKAVAQPETHEEVIEKHTNSAFINTPLEQILRARNIEDVVIIGVITNNSVEATARMSGNLGFNTTVVSDATFTFGKKDYSGKWHDAQQIHDISLSNMAGEYAQIMSTKELLSSMD</sequence>
<dbReference type="Gene3D" id="3.40.50.850">
    <property type="entry name" value="Isochorismatase-like"/>
    <property type="match status" value="1"/>
</dbReference>
<keyword evidence="1" id="KW-0378">Hydrolase</keyword>
<dbReference type="InterPro" id="IPR050272">
    <property type="entry name" value="Isochorismatase-like_hydrls"/>
</dbReference>
<gene>
    <name evidence="3" type="ORF">EV695_2189</name>
</gene>
<evidence type="ECO:0000256" key="1">
    <source>
        <dbReference type="ARBA" id="ARBA00022801"/>
    </source>
</evidence>
<feature type="domain" description="Isochorismatase-like" evidence="2">
    <location>
        <begin position="13"/>
        <end position="184"/>
    </location>
</feature>
<evidence type="ECO:0000313" key="3">
    <source>
        <dbReference type="EMBL" id="TCJ87676.1"/>
    </source>
</evidence>
<comment type="caution">
    <text evidence="3">The sequence shown here is derived from an EMBL/GenBank/DDBJ whole genome shotgun (WGS) entry which is preliminary data.</text>
</comment>
<reference evidence="3 4" key="1">
    <citation type="submission" date="2019-03" db="EMBL/GenBank/DDBJ databases">
        <title>Genomic Encyclopedia of Type Strains, Phase IV (KMG-IV): sequencing the most valuable type-strain genomes for metagenomic binning, comparative biology and taxonomic classification.</title>
        <authorList>
            <person name="Goeker M."/>
        </authorList>
    </citation>
    <scope>NUCLEOTIDE SEQUENCE [LARGE SCALE GENOMIC DNA]</scope>
    <source>
        <strain evidence="3 4">DSM 24830</strain>
    </source>
</reference>
<dbReference type="Proteomes" id="UP000294887">
    <property type="component" value="Unassembled WGS sequence"/>
</dbReference>
<dbReference type="RefSeq" id="WP_131905937.1">
    <property type="nucleotide sequence ID" value="NZ_BAAAFU010000004.1"/>
</dbReference>
<evidence type="ECO:0000313" key="4">
    <source>
        <dbReference type="Proteomes" id="UP000294887"/>
    </source>
</evidence>
<organism evidence="3 4">
    <name type="scientific">Cocleimonas flava</name>
    <dbReference type="NCBI Taxonomy" id="634765"/>
    <lineage>
        <taxon>Bacteria</taxon>
        <taxon>Pseudomonadati</taxon>
        <taxon>Pseudomonadota</taxon>
        <taxon>Gammaproteobacteria</taxon>
        <taxon>Thiotrichales</taxon>
        <taxon>Thiotrichaceae</taxon>
        <taxon>Cocleimonas</taxon>
    </lineage>
</organism>
<name>A0A4R1F0F0_9GAMM</name>
<proteinExistence type="predicted"/>
<dbReference type="AlphaFoldDB" id="A0A4R1F0F0"/>
<keyword evidence="4" id="KW-1185">Reference proteome</keyword>
<evidence type="ECO:0000259" key="2">
    <source>
        <dbReference type="Pfam" id="PF00857"/>
    </source>
</evidence>
<dbReference type="SUPFAM" id="SSF52499">
    <property type="entry name" value="Isochorismatase-like hydrolases"/>
    <property type="match status" value="1"/>
</dbReference>